<dbReference type="AlphaFoldDB" id="A0ABD1ZZ13"/>
<feature type="compositionally biased region" description="Polar residues" evidence="1">
    <location>
        <begin position="82"/>
        <end position="94"/>
    </location>
</feature>
<reference evidence="2 3" key="1">
    <citation type="journal article" date="2024" name="Ann. Entomol. Soc. Am.">
        <title>Genomic analyses of the southern and eastern yellowjacket wasps (Hymenoptera: Vespidae) reveal evolutionary signatures of social life.</title>
        <authorList>
            <person name="Catto M.A."/>
            <person name="Caine P.B."/>
            <person name="Orr S.E."/>
            <person name="Hunt B.G."/>
            <person name="Goodisman M.A.D."/>
        </authorList>
    </citation>
    <scope>NUCLEOTIDE SEQUENCE [LARGE SCALE GENOMIC DNA]</scope>
    <source>
        <strain evidence="2">233</strain>
        <tissue evidence="2">Head and thorax</tissue>
    </source>
</reference>
<gene>
    <name evidence="2" type="ORF">V1478_016167</name>
</gene>
<dbReference type="EMBL" id="JAUDFV010000157">
    <property type="protein sequence ID" value="KAL2713610.1"/>
    <property type="molecule type" value="Genomic_DNA"/>
</dbReference>
<keyword evidence="3" id="KW-1185">Reference proteome</keyword>
<comment type="caution">
    <text evidence="2">The sequence shown here is derived from an EMBL/GenBank/DDBJ whole genome shotgun (WGS) entry which is preliminary data.</text>
</comment>
<feature type="region of interest" description="Disordered" evidence="1">
    <location>
        <begin position="61"/>
        <end position="94"/>
    </location>
</feature>
<evidence type="ECO:0000256" key="1">
    <source>
        <dbReference type="SAM" id="MobiDB-lite"/>
    </source>
</evidence>
<feature type="compositionally biased region" description="Low complexity" evidence="1">
    <location>
        <begin position="61"/>
        <end position="72"/>
    </location>
</feature>
<evidence type="ECO:0000313" key="2">
    <source>
        <dbReference type="EMBL" id="KAL2713610.1"/>
    </source>
</evidence>
<feature type="non-terminal residue" evidence="2">
    <location>
        <position position="1"/>
    </location>
</feature>
<protein>
    <submittedName>
        <fullName evidence="2">Uncharacterized protein</fullName>
    </submittedName>
</protein>
<dbReference type="Proteomes" id="UP001607302">
    <property type="component" value="Unassembled WGS sequence"/>
</dbReference>
<name>A0ABD1ZZ13_VESSQ</name>
<sequence length="94" mass="10572">KVNQGWPGAWAWDANERSCNQDRQDRKCLLENVRERCRGVTALLKLENEWGRRSQRVFGMGIRSGSESGSEESVGRGHRKTGCQSARTLNSAHA</sequence>
<proteinExistence type="predicted"/>
<accession>A0ABD1ZZ13</accession>
<evidence type="ECO:0000313" key="3">
    <source>
        <dbReference type="Proteomes" id="UP001607302"/>
    </source>
</evidence>
<organism evidence="2 3">
    <name type="scientific">Vespula squamosa</name>
    <name type="common">Southern yellow jacket</name>
    <name type="synonym">Wasp</name>
    <dbReference type="NCBI Taxonomy" id="30214"/>
    <lineage>
        <taxon>Eukaryota</taxon>
        <taxon>Metazoa</taxon>
        <taxon>Ecdysozoa</taxon>
        <taxon>Arthropoda</taxon>
        <taxon>Hexapoda</taxon>
        <taxon>Insecta</taxon>
        <taxon>Pterygota</taxon>
        <taxon>Neoptera</taxon>
        <taxon>Endopterygota</taxon>
        <taxon>Hymenoptera</taxon>
        <taxon>Apocrita</taxon>
        <taxon>Aculeata</taxon>
        <taxon>Vespoidea</taxon>
        <taxon>Vespidae</taxon>
        <taxon>Vespinae</taxon>
        <taxon>Vespula</taxon>
    </lineage>
</organism>